<evidence type="ECO:0000256" key="1">
    <source>
        <dbReference type="SAM" id="MobiDB-lite"/>
    </source>
</evidence>
<keyword evidence="3" id="KW-1185">Reference proteome</keyword>
<feature type="compositionally biased region" description="Basic and acidic residues" evidence="1">
    <location>
        <begin position="23"/>
        <end position="34"/>
    </location>
</feature>
<dbReference type="AlphaFoldDB" id="A0AAD6WB40"/>
<accession>A0AAD6WB40</accession>
<organism evidence="2 3">
    <name type="scientific">Populus alba x Populus x berolinensis</name>
    <dbReference type="NCBI Taxonomy" id="444605"/>
    <lineage>
        <taxon>Eukaryota</taxon>
        <taxon>Viridiplantae</taxon>
        <taxon>Streptophyta</taxon>
        <taxon>Embryophyta</taxon>
        <taxon>Tracheophyta</taxon>
        <taxon>Spermatophyta</taxon>
        <taxon>Magnoliopsida</taxon>
        <taxon>eudicotyledons</taxon>
        <taxon>Gunneridae</taxon>
        <taxon>Pentapetalae</taxon>
        <taxon>rosids</taxon>
        <taxon>fabids</taxon>
        <taxon>Malpighiales</taxon>
        <taxon>Salicaceae</taxon>
        <taxon>Saliceae</taxon>
        <taxon>Populus</taxon>
    </lineage>
</organism>
<comment type="caution">
    <text evidence="2">The sequence shown here is derived from an EMBL/GenBank/DDBJ whole genome shotgun (WGS) entry which is preliminary data.</text>
</comment>
<reference evidence="2" key="1">
    <citation type="journal article" date="2023" name="Mol. Ecol. Resour.">
        <title>Chromosome-level genome assembly of a triploid poplar Populus alba 'Berolinensis'.</title>
        <authorList>
            <person name="Chen S."/>
            <person name="Yu Y."/>
            <person name="Wang X."/>
            <person name="Wang S."/>
            <person name="Zhang T."/>
            <person name="Zhou Y."/>
            <person name="He R."/>
            <person name="Meng N."/>
            <person name="Wang Y."/>
            <person name="Liu W."/>
            <person name="Liu Z."/>
            <person name="Liu J."/>
            <person name="Guo Q."/>
            <person name="Huang H."/>
            <person name="Sederoff R.R."/>
            <person name="Wang G."/>
            <person name="Qu G."/>
            <person name="Chen S."/>
        </authorList>
    </citation>
    <scope>NUCLEOTIDE SEQUENCE</scope>
    <source>
        <strain evidence="2">SC-2020</strain>
    </source>
</reference>
<feature type="compositionally biased region" description="Polar residues" evidence="1">
    <location>
        <begin position="37"/>
        <end position="54"/>
    </location>
</feature>
<dbReference type="Proteomes" id="UP001164929">
    <property type="component" value="Chromosome 2"/>
</dbReference>
<gene>
    <name evidence="2" type="ORF">NC653_005556</name>
</gene>
<name>A0AAD6WB40_9ROSI</name>
<proteinExistence type="predicted"/>
<evidence type="ECO:0000313" key="3">
    <source>
        <dbReference type="Proteomes" id="UP001164929"/>
    </source>
</evidence>
<feature type="region of interest" description="Disordered" evidence="1">
    <location>
        <begin position="17"/>
        <end position="54"/>
    </location>
</feature>
<sequence length="54" mass="6004">MAPVMIASNAMLHLGIPGANSTTKEKRFRQEKGQRGTRWNTVSGVNLHQSRPDQ</sequence>
<dbReference type="EMBL" id="JAQIZT010000002">
    <property type="protein sequence ID" value="KAJ7006233.1"/>
    <property type="molecule type" value="Genomic_DNA"/>
</dbReference>
<evidence type="ECO:0000313" key="2">
    <source>
        <dbReference type="EMBL" id="KAJ7006233.1"/>
    </source>
</evidence>
<protein>
    <submittedName>
        <fullName evidence="2">Uncharacterized protein</fullName>
    </submittedName>
</protein>